<name>A0A2W5P1Q8_9SPHN</name>
<dbReference type="Pfam" id="PF02153">
    <property type="entry name" value="PDH_N"/>
    <property type="match status" value="1"/>
</dbReference>
<dbReference type="PANTHER" id="PTHR21363:SF0">
    <property type="entry name" value="PREPHENATE DEHYDROGENASE [NADP(+)]"/>
    <property type="match status" value="1"/>
</dbReference>
<dbReference type="InterPro" id="IPR036291">
    <property type="entry name" value="NAD(P)-bd_dom_sf"/>
</dbReference>
<dbReference type="GO" id="GO:0006571">
    <property type="term" value="P:tyrosine biosynthetic process"/>
    <property type="evidence" value="ECO:0007669"/>
    <property type="project" value="InterPro"/>
</dbReference>
<dbReference type="PANTHER" id="PTHR21363">
    <property type="entry name" value="PREPHENATE DEHYDROGENASE"/>
    <property type="match status" value="1"/>
</dbReference>
<keyword evidence="1" id="KW-0560">Oxidoreductase</keyword>
<dbReference type="SUPFAM" id="SSF51735">
    <property type="entry name" value="NAD(P)-binding Rossmann-fold domains"/>
    <property type="match status" value="1"/>
</dbReference>
<dbReference type="EMBL" id="QFPX01000003">
    <property type="protein sequence ID" value="PZQ56745.1"/>
    <property type="molecule type" value="Genomic_DNA"/>
</dbReference>
<comment type="caution">
    <text evidence="3">The sequence shown here is derived from an EMBL/GenBank/DDBJ whole genome shotgun (WGS) entry which is preliminary data.</text>
</comment>
<proteinExistence type="predicted"/>
<dbReference type="InterPro" id="IPR046826">
    <property type="entry name" value="PDH_N"/>
</dbReference>
<gene>
    <name evidence="3" type="ORF">DI555_04305</name>
</gene>
<dbReference type="InterPro" id="IPR050812">
    <property type="entry name" value="Preph/Arog_dehydrog"/>
</dbReference>
<dbReference type="GO" id="GO:0004665">
    <property type="term" value="F:prephenate dehydrogenase (NADP+) activity"/>
    <property type="evidence" value="ECO:0007669"/>
    <property type="project" value="InterPro"/>
</dbReference>
<feature type="domain" description="Prephenate/arogenate dehydrogenase" evidence="2">
    <location>
        <begin position="8"/>
        <end position="250"/>
    </location>
</feature>
<organism evidence="3 4">
    <name type="scientific">Novosphingobium pentaromativorans</name>
    <dbReference type="NCBI Taxonomy" id="205844"/>
    <lineage>
        <taxon>Bacteria</taxon>
        <taxon>Pseudomonadati</taxon>
        <taxon>Pseudomonadota</taxon>
        <taxon>Alphaproteobacteria</taxon>
        <taxon>Sphingomonadales</taxon>
        <taxon>Sphingomonadaceae</taxon>
        <taxon>Novosphingobium</taxon>
    </lineage>
</organism>
<dbReference type="AlphaFoldDB" id="A0A2W5P1Q8"/>
<reference evidence="3 4" key="1">
    <citation type="submission" date="2017-08" db="EMBL/GenBank/DDBJ databases">
        <title>Infants hospitalized years apart are colonized by the same room-sourced microbial strains.</title>
        <authorList>
            <person name="Brooks B."/>
            <person name="Olm M.R."/>
            <person name="Firek B.A."/>
            <person name="Baker R."/>
            <person name="Thomas B.C."/>
            <person name="Morowitz M.J."/>
            <person name="Banfield J.F."/>
        </authorList>
    </citation>
    <scope>NUCLEOTIDE SEQUENCE [LARGE SCALE GENOMIC DNA]</scope>
    <source>
        <strain evidence="3">S2_005_002_R2_33</strain>
    </source>
</reference>
<evidence type="ECO:0000259" key="2">
    <source>
        <dbReference type="PROSITE" id="PS51176"/>
    </source>
</evidence>
<dbReference type="InterPro" id="IPR003099">
    <property type="entry name" value="Prephen_DH"/>
</dbReference>
<dbReference type="Proteomes" id="UP000249082">
    <property type="component" value="Unassembled WGS sequence"/>
</dbReference>
<dbReference type="Gene3D" id="3.40.50.720">
    <property type="entry name" value="NAD(P)-binding Rossmann-like Domain"/>
    <property type="match status" value="1"/>
</dbReference>
<sequence length="250" mass="26762">MTGLPKTLSLGIVGYGAFGQLSARYLRPWFRILAHDPQVTESPVEGVAMADLSAVCHCDIVVIAVPLSALVQACRAMAPLLRPGTLVMDVCSSKVLPAEILLRQLPPHVDLLATHPMFGPQSIGAGIGAGTKGLKMVLCPLRATGAKRVAAFLRARFGLSILVASPEEHDREAAFTQGLTHLIAKALLRMDDLPGRITTRSFDLIRQAVEMVRHDAPGVSHAIETNPYAAGARSRFFAEMDAVRRELGSA</sequence>
<dbReference type="PROSITE" id="PS51176">
    <property type="entry name" value="PDH_ADH"/>
    <property type="match status" value="1"/>
</dbReference>
<dbReference type="GO" id="GO:0008977">
    <property type="term" value="F:prephenate dehydrogenase (NAD+) activity"/>
    <property type="evidence" value="ECO:0007669"/>
    <property type="project" value="InterPro"/>
</dbReference>
<dbReference type="GO" id="GO:0070403">
    <property type="term" value="F:NAD+ binding"/>
    <property type="evidence" value="ECO:0007669"/>
    <property type="project" value="InterPro"/>
</dbReference>
<protein>
    <submittedName>
        <fullName evidence="3">Prephenate dehydrogenase/arogenate dehydrogenase family protein</fullName>
    </submittedName>
</protein>
<evidence type="ECO:0000256" key="1">
    <source>
        <dbReference type="ARBA" id="ARBA00023002"/>
    </source>
</evidence>
<accession>A0A2W5P1Q8</accession>
<evidence type="ECO:0000313" key="4">
    <source>
        <dbReference type="Proteomes" id="UP000249082"/>
    </source>
</evidence>
<evidence type="ECO:0000313" key="3">
    <source>
        <dbReference type="EMBL" id="PZQ56745.1"/>
    </source>
</evidence>